<evidence type="ECO:0000256" key="5">
    <source>
        <dbReference type="ARBA" id="ARBA00023136"/>
    </source>
</evidence>
<comment type="subcellular location">
    <subcellularLocation>
        <location evidence="1">Membrane</location>
    </subcellularLocation>
</comment>
<organism evidence="7 8">
    <name type="scientific">Brevibacillus brevis</name>
    <name type="common">Bacillus brevis</name>
    <dbReference type="NCBI Taxonomy" id="1393"/>
    <lineage>
        <taxon>Bacteria</taxon>
        <taxon>Bacillati</taxon>
        <taxon>Bacillota</taxon>
        <taxon>Bacilli</taxon>
        <taxon>Bacillales</taxon>
        <taxon>Paenibacillaceae</taxon>
        <taxon>Brevibacillus</taxon>
    </lineage>
</organism>
<evidence type="ECO:0000256" key="3">
    <source>
        <dbReference type="ARBA" id="ARBA00022692"/>
    </source>
</evidence>
<evidence type="ECO:0000256" key="1">
    <source>
        <dbReference type="ARBA" id="ARBA00004370"/>
    </source>
</evidence>
<feature type="transmembrane region" description="Helical" evidence="6">
    <location>
        <begin position="6"/>
        <end position="25"/>
    </location>
</feature>
<sequence length="28" mass="3097">MGFFNGFDDFALILVLFVLLVIVGCDCD</sequence>
<dbReference type="Proteomes" id="UP000036061">
    <property type="component" value="Chromosome"/>
</dbReference>
<dbReference type="GO" id="GO:0016020">
    <property type="term" value="C:membrane"/>
    <property type="evidence" value="ECO:0007669"/>
    <property type="project" value="UniProtKB-SubCell"/>
</dbReference>
<dbReference type="AlphaFoldDB" id="A0A2Z4MNP1"/>
<evidence type="ECO:0000256" key="2">
    <source>
        <dbReference type="ARBA" id="ARBA00010221"/>
    </source>
</evidence>
<keyword evidence="4 6" id="KW-1133">Transmembrane helix</keyword>
<evidence type="ECO:0000313" key="7">
    <source>
        <dbReference type="EMBL" id="AWX58165.1"/>
    </source>
</evidence>
<evidence type="ECO:0000313" key="8">
    <source>
        <dbReference type="Proteomes" id="UP000036061"/>
    </source>
</evidence>
<keyword evidence="3 6" id="KW-0812">Transmembrane</keyword>
<evidence type="ECO:0000256" key="6">
    <source>
        <dbReference type="SAM" id="Phobius"/>
    </source>
</evidence>
<keyword evidence="5 6" id="KW-0472">Membrane</keyword>
<dbReference type="EMBL" id="CP030117">
    <property type="protein sequence ID" value="AWX58165.1"/>
    <property type="molecule type" value="Genomic_DNA"/>
</dbReference>
<comment type="similarity">
    <text evidence="2">Belongs to the SscA family.</text>
</comment>
<gene>
    <name evidence="7" type="ORF">AB432_025365</name>
</gene>
<evidence type="ECO:0000256" key="4">
    <source>
        <dbReference type="ARBA" id="ARBA00022989"/>
    </source>
</evidence>
<protein>
    <submittedName>
        <fullName evidence="7">Sporulation protein YjcZ</fullName>
    </submittedName>
</protein>
<reference evidence="7 8" key="1">
    <citation type="journal article" date="2015" name="Genome Announc.">
        <title>Draft Genome Sequence of Brevibacillus brevis DZQ7, a Plant Growth-Promoting Rhizobacterium with Broad-Spectrum Antimicrobial Activity.</title>
        <authorList>
            <person name="Hou Q."/>
            <person name="Wang C."/>
            <person name="Hou X."/>
            <person name="Xia Z."/>
            <person name="Ye J."/>
            <person name="Liu K."/>
            <person name="Liu H."/>
            <person name="Wang J."/>
            <person name="Guo H."/>
            <person name="Yu X."/>
            <person name="Yang Y."/>
            <person name="Du B."/>
            <person name="Ding Y."/>
        </authorList>
    </citation>
    <scope>NUCLEOTIDE SEQUENCE [LARGE SCALE GENOMIC DNA]</scope>
    <source>
        <strain evidence="7 8">DZQ7</strain>
    </source>
</reference>
<accession>A0A2Z4MNP1</accession>
<dbReference type="Pfam" id="PF09680">
    <property type="entry name" value="YjcZ_2"/>
    <property type="match status" value="1"/>
</dbReference>
<name>A0A2Z4MNP1_BREBE</name>
<proteinExistence type="inferred from homology"/>
<dbReference type="InterPro" id="IPR010070">
    <property type="entry name" value="YjcZ-like"/>
</dbReference>